<feature type="compositionally biased region" description="Low complexity" evidence="1">
    <location>
        <begin position="144"/>
        <end position="157"/>
    </location>
</feature>
<dbReference type="AlphaFoldDB" id="Q5QLA6"/>
<organism evidence="2 3">
    <name type="scientific">Oryza sativa subsp. japonica</name>
    <name type="common">Rice</name>
    <dbReference type="NCBI Taxonomy" id="39947"/>
    <lineage>
        <taxon>Eukaryota</taxon>
        <taxon>Viridiplantae</taxon>
        <taxon>Streptophyta</taxon>
        <taxon>Embryophyta</taxon>
        <taxon>Tracheophyta</taxon>
        <taxon>Spermatophyta</taxon>
        <taxon>Magnoliopsida</taxon>
        <taxon>Liliopsida</taxon>
        <taxon>Poales</taxon>
        <taxon>Poaceae</taxon>
        <taxon>BOP clade</taxon>
        <taxon>Oryzoideae</taxon>
        <taxon>Oryzeae</taxon>
        <taxon>Oryzinae</taxon>
        <taxon>Oryza</taxon>
        <taxon>Oryza sativa</taxon>
    </lineage>
</organism>
<accession>Q5QLA6</accession>
<dbReference type="Proteomes" id="UP000000763">
    <property type="component" value="Chromosome 1"/>
</dbReference>
<protein>
    <submittedName>
        <fullName evidence="2">Uncharacterized protein</fullName>
    </submittedName>
</protein>
<evidence type="ECO:0000256" key="1">
    <source>
        <dbReference type="SAM" id="MobiDB-lite"/>
    </source>
</evidence>
<proteinExistence type="predicted"/>
<feature type="compositionally biased region" description="Polar residues" evidence="1">
    <location>
        <begin position="130"/>
        <end position="142"/>
    </location>
</feature>
<evidence type="ECO:0000313" key="2">
    <source>
        <dbReference type="EMBL" id="BAD73728.1"/>
    </source>
</evidence>
<feature type="compositionally biased region" description="Basic and acidic residues" evidence="1">
    <location>
        <begin position="208"/>
        <end position="223"/>
    </location>
</feature>
<gene>
    <name evidence="2" type="ORF">B1074C08.11</name>
</gene>
<reference evidence="3" key="1">
    <citation type="journal article" date="2005" name="Nature">
        <title>The map-based sequence of the rice genome.</title>
        <authorList>
            <consortium name="International rice genome sequencing project (IRGSP)"/>
            <person name="Matsumoto T."/>
            <person name="Wu J."/>
            <person name="Kanamori H."/>
            <person name="Katayose Y."/>
            <person name="Fujisawa M."/>
            <person name="Namiki N."/>
            <person name="Mizuno H."/>
            <person name="Yamamoto K."/>
            <person name="Antonio B.A."/>
            <person name="Baba T."/>
            <person name="Sakata K."/>
            <person name="Nagamura Y."/>
            <person name="Aoki H."/>
            <person name="Arikawa K."/>
            <person name="Arita K."/>
            <person name="Bito T."/>
            <person name="Chiden Y."/>
            <person name="Fujitsuka N."/>
            <person name="Fukunaka R."/>
            <person name="Hamada M."/>
            <person name="Harada C."/>
            <person name="Hayashi A."/>
            <person name="Hijishita S."/>
            <person name="Honda M."/>
            <person name="Hosokawa S."/>
            <person name="Ichikawa Y."/>
            <person name="Idonuma A."/>
            <person name="Iijima M."/>
            <person name="Ikeda M."/>
            <person name="Ikeno M."/>
            <person name="Ito K."/>
            <person name="Ito S."/>
            <person name="Ito T."/>
            <person name="Ito Y."/>
            <person name="Ito Y."/>
            <person name="Iwabuchi A."/>
            <person name="Kamiya K."/>
            <person name="Karasawa W."/>
            <person name="Kurita K."/>
            <person name="Katagiri S."/>
            <person name="Kikuta A."/>
            <person name="Kobayashi H."/>
            <person name="Kobayashi N."/>
            <person name="Machita K."/>
            <person name="Maehara T."/>
            <person name="Masukawa M."/>
            <person name="Mizubayashi T."/>
            <person name="Mukai Y."/>
            <person name="Nagasaki H."/>
            <person name="Nagata Y."/>
            <person name="Naito S."/>
            <person name="Nakashima M."/>
            <person name="Nakama Y."/>
            <person name="Nakamichi Y."/>
            <person name="Nakamura M."/>
            <person name="Meguro A."/>
            <person name="Negishi M."/>
            <person name="Ohta I."/>
            <person name="Ohta T."/>
            <person name="Okamoto M."/>
            <person name="Ono N."/>
            <person name="Saji S."/>
            <person name="Sakaguchi M."/>
            <person name="Sakai K."/>
            <person name="Shibata M."/>
            <person name="Shimokawa T."/>
            <person name="Song J."/>
            <person name="Takazaki Y."/>
            <person name="Terasawa K."/>
            <person name="Tsugane M."/>
            <person name="Tsuji K."/>
            <person name="Ueda S."/>
            <person name="Waki K."/>
            <person name="Yamagata H."/>
            <person name="Yamamoto M."/>
            <person name="Yamamoto S."/>
            <person name="Yamane H."/>
            <person name="Yoshiki S."/>
            <person name="Yoshihara R."/>
            <person name="Yukawa K."/>
            <person name="Zhong H."/>
            <person name="Yano M."/>
            <person name="Yuan Q."/>
            <person name="Ouyang S."/>
            <person name="Liu J."/>
            <person name="Jones K.M."/>
            <person name="Gansberger K."/>
            <person name="Moffat K."/>
            <person name="Hill J."/>
            <person name="Bera J."/>
            <person name="Fadrosh D."/>
            <person name="Jin S."/>
            <person name="Johri S."/>
            <person name="Kim M."/>
            <person name="Overton L."/>
            <person name="Reardon M."/>
            <person name="Tsitrin T."/>
            <person name="Vuong H."/>
            <person name="Weaver B."/>
            <person name="Ciecko A."/>
            <person name="Tallon L."/>
            <person name="Jackson J."/>
            <person name="Pai G."/>
            <person name="Aken S.V."/>
            <person name="Utterback T."/>
            <person name="Reidmuller S."/>
            <person name="Feldblyum T."/>
            <person name="Hsiao J."/>
            <person name="Zismann V."/>
            <person name="Iobst S."/>
            <person name="de Vazeille A.R."/>
            <person name="Buell C.R."/>
            <person name="Ying K."/>
            <person name="Li Y."/>
            <person name="Lu T."/>
            <person name="Huang Y."/>
            <person name="Zhao Q."/>
            <person name="Feng Q."/>
            <person name="Zhang L."/>
            <person name="Zhu J."/>
            <person name="Weng Q."/>
            <person name="Mu J."/>
            <person name="Lu Y."/>
            <person name="Fan D."/>
            <person name="Liu Y."/>
            <person name="Guan J."/>
            <person name="Zhang Y."/>
            <person name="Yu S."/>
            <person name="Liu X."/>
            <person name="Zhang Y."/>
            <person name="Hong G."/>
            <person name="Han B."/>
            <person name="Choisne N."/>
            <person name="Demange N."/>
            <person name="Orjeda G."/>
            <person name="Samain S."/>
            <person name="Cattolico L."/>
            <person name="Pelletier E."/>
            <person name="Couloux A."/>
            <person name="Segurens B."/>
            <person name="Wincker P."/>
            <person name="D'Hont A."/>
            <person name="Scarpelli C."/>
            <person name="Weissenbach J."/>
            <person name="Salanoubat M."/>
            <person name="Quetier F."/>
            <person name="Yu Y."/>
            <person name="Kim H.R."/>
            <person name="Rambo T."/>
            <person name="Currie J."/>
            <person name="Collura K."/>
            <person name="Luo M."/>
            <person name="Yang T."/>
            <person name="Ammiraju J.S.S."/>
            <person name="Engler F."/>
            <person name="Soderlund C."/>
            <person name="Wing R.A."/>
            <person name="Palmer L.E."/>
            <person name="de la Bastide M."/>
            <person name="Spiegel L."/>
            <person name="Nascimento L."/>
            <person name="Zutavern T."/>
            <person name="O'Shaughnessy A."/>
            <person name="Dike S."/>
            <person name="Dedhia N."/>
            <person name="Preston R."/>
            <person name="Balija V."/>
            <person name="McCombie W.R."/>
            <person name="Chow T."/>
            <person name="Chen H."/>
            <person name="Chung M."/>
            <person name="Chen C."/>
            <person name="Shaw J."/>
            <person name="Wu H."/>
            <person name="Hsiao K."/>
            <person name="Chao Y."/>
            <person name="Chu M."/>
            <person name="Cheng C."/>
            <person name="Hour A."/>
            <person name="Lee P."/>
            <person name="Lin S."/>
            <person name="Lin Y."/>
            <person name="Liou J."/>
            <person name="Liu S."/>
            <person name="Hsing Y."/>
            <person name="Raghuvanshi S."/>
            <person name="Mohanty A."/>
            <person name="Bharti A.K."/>
            <person name="Gaur A."/>
            <person name="Gupta V."/>
            <person name="Kumar D."/>
            <person name="Ravi V."/>
            <person name="Vij S."/>
            <person name="Kapur A."/>
            <person name="Khurana P."/>
            <person name="Khurana P."/>
            <person name="Khurana J.P."/>
            <person name="Tyagi A.K."/>
            <person name="Gaikwad K."/>
            <person name="Singh A."/>
            <person name="Dalal V."/>
            <person name="Srivastava S."/>
            <person name="Dixit A."/>
            <person name="Pal A.K."/>
            <person name="Ghazi I.A."/>
            <person name="Yadav M."/>
            <person name="Pandit A."/>
            <person name="Bhargava A."/>
            <person name="Sureshbabu K."/>
            <person name="Batra K."/>
            <person name="Sharma T.R."/>
            <person name="Mohapatra T."/>
            <person name="Singh N.K."/>
            <person name="Messing J."/>
            <person name="Nelson A.B."/>
            <person name="Fuks G."/>
            <person name="Kavchok S."/>
            <person name="Keizer G."/>
            <person name="Linton E."/>
            <person name="Llaca V."/>
            <person name="Song R."/>
            <person name="Tanyolac B."/>
            <person name="Young S."/>
            <person name="Ho-Il K."/>
            <person name="Hahn J.H."/>
            <person name="Sangsakoo G."/>
            <person name="Vanavichit A."/>
            <person name="de Mattos Luiz.A.T."/>
            <person name="Zimmer P.D."/>
            <person name="Malone G."/>
            <person name="Dellagostin O."/>
            <person name="de Oliveira A.C."/>
            <person name="Bevan M."/>
            <person name="Bancroft I."/>
            <person name="Minx P."/>
            <person name="Cordum H."/>
            <person name="Wilson R."/>
            <person name="Cheng Z."/>
            <person name="Jin W."/>
            <person name="Jiang J."/>
            <person name="Leong S.A."/>
            <person name="Iwama H."/>
            <person name="Gojobori T."/>
            <person name="Itoh T."/>
            <person name="Niimura Y."/>
            <person name="Fujii Y."/>
            <person name="Habara T."/>
            <person name="Sakai H."/>
            <person name="Sato Y."/>
            <person name="Wilson G."/>
            <person name="Kumar K."/>
            <person name="McCouch S."/>
            <person name="Juretic N."/>
            <person name="Hoen D."/>
            <person name="Wright S."/>
            <person name="Bruskiewich R."/>
            <person name="Bureau T."/>
            <person name="Miyao A."/>
            <person name="Hirochika H."/>
            <person name="Nishikawa T."/>
            <person name="Kadowaki K."/>
            <person name="Sugiura M."/>
            <person name="Burr B."/>
            <person name="Sasaki T."/>
        </authorList>
    </citation>
    <scope>NUCLEOTIDE SEQUENCE [LARGE SCALE GENOMIC DNA]</scope>
    <source>
        <strain evidence="3">cv. Nipponbare</strain>
    </source>
</reference>
<feature type="compositionally biased region" description="Basic and acidic residues" evidence="1">
    <location>
        <begin position="230"/>
        <end position="239"/>
    </location>
</feature>
<sequence length="239" mass="25641">MGANVAVSPARFRLPRSQLTLPDARNPLLPVKPVRRRSPEFFGRPLPPSPCGAACAAGLVARCCTPSTDPLPQFTQSKHRFHREPEIRRSSLCSGRSLRPLAATSRRAASSTAFAAQCSTPASALFSRSPAGTTVPSPSRDTASSRTYAAAIAVAASRRPHHQLHRAPPPLGHPSAPVGHRGSPPAAVSHRRAPRAASLPQALDFTVSEDRVREDQSSEDHLKKQGKSHIPLEHFEPNL</sequence>
<feature type="region of interest" description="Disordered" evidence="1">
    <location>
        <begin position="125"/>
        <end position="239"/>
    </location>
</feature>
<reference evidence="3" key="2">
    <citation type="journal article" date="2008" name="Nucleic Acids Res.">
        <title>The rice annotation project database (RAP-DB): 2008 update.</title>
        <authorList>
            <consortium name="The rice annotation project (RAP)"/>
        </authorList>
    </citation>
    <scope>GENOME REANNOTATION</scope>
    <source>
        <strain evidence="3">cv. Nipponbare</strain>
    </source>
</reference>
<name>Q5QLA6_ORYSJ</name>
<evidence type="ECO:0000313" key="3">
    <source>
        <dbReference type="Proteomes" id="UP000000763"/>
    </source>
</evidence>
<dbReference type="EMBL" id="AP004357">
    <property type="protein sequence ID" value="BAD73728.1"/>
    <property type="molecule type" value="Genomic_DNA"/>
</dbReference>